<sequence>MDVEEIQTASNTVRSEIAIPKASAAPVAAPRTRVMRPPPSAEAVREMREEQLLEPQGPPGCSLCHRPHALKRCSIFKSMKPAQRQQVARAHGHCMTCLADDHATIECWADGACQYCQRPHHTLFHRFPRRANPSESSTNARIRPRSDATRRRRSSQTTATRRRPSPPRHAHRQQQRRSTGLSAVLNTLQQLQRLLAD</sequence>
<dbReference type="PANTHER" id="PTHR47331">
    <property type="entry name" value="PHD-TYPE DOMAIN-CONTAINING PROTEIN"/>
    <property type="match status" value="1"/>
</dbReference>
<evidence type="ECO:0000313" key="2">
    <source>
        <dbReference type="Proteomes" id="UP001652620"/>
    </source>
</evidence>
<reference evidence="2 3" key="1">
    <citation type="submission" date="2025-05" db="UniProtKB">
        <authorList>
            <consortium name="RefSeq"/>
        </authorList>
    </citation>
    <scope>NUCLEOTIDE SEQUENCE [LARGE SCALE GENOMIC DNA]</scope>
    <source>
        <tissue evidence="3 4">Adult</tissue>
    </source>
</reference>
<evidence type="ECO:0000313" key="3">
    <source>
        <dbReference type="RefSeq" id="XP_049306241.1"/>
    </source>
</evidence>
<gene>
    <name evidence="3" type="primary">LOC125776734</name>
    <name evidence="4" type="synonym">LOC125779497</name>
</gene>
<dbReference type="GeneID" id="125776734"/>
<keyword evidence="2" id="KW-1185">Reference proteome</keyword>
<dbReference type="RefSeq" id="XP_049306241.1">
    <property type="nucleotide sequence ID" value="XM_049450284.1"/>
</dbReference>
<dbReference type="RefSeq" id="XP_049316812.1">
    <property type="nucleotide sequence ID" value="XM_049460855.1"/>
</dbReference>
<dbReference type="Proteomes" id="UP001652620">
    <property type="component" value="Chromosome 6"/>
</dbReference>
<organism evidence="2 3">
    <name type="scientific">Bactrocera dorsalis</name>
    <name type="common">Oriental fruit fly</name>
    <name type="synonym">Dacus dorsalis</name>
    <dbReference type="NCBI Taxonomy" id="27457"/>
    <lineage>
        <taxon>Eukaryota</taxon>
        <taxon>Metazoa</taxon>
        <taxon>Ecdysozoa</taxon>
        <taxon>Arthropoda</taxon>
        <taxon>Hexapoda</taxon>
        <taxon>Insecta</taxon>
        <taxon>Pterygota</taxon>
        <taxon>Neoptera</taxon>
        <taxon>Endopterygota</taxon>
        <taxon>Diptera</taxon>
        <taxon>Brachycera</taxon>
        <taxon>Muscomorpha</taxon>
        <taxon>Tephritoidea</taxon>
        <taxon>Tephritidae</taxon>
        <taxon>Bactrocera</taxon>
        <taxon>Bactrocera</taxon>
    </lineage>
</organism>
<protein>
    <submittedName>
        <fullName evidence="3">Uncharacterized protein LOC125776734</fullName>
    </submittedName>
    <submittedName>
        <fullName evidence="4">Uncharacterized protein LOC125779497</fullName>
    </submittedName>
</protein>
<evidence type="ECO:0000313" key="4">
    <source>
        <dbReference type="RefSeq" id="XP_049316812.1"/>
    </source>
</evidence>
<accession>A0ABM3JAJ6</accession>
<dbReference type="Proteomes" id="UP001652620">
    <property type="component" value="Chromosome 2"/>
</dbReference>
<name>A0ABM3JAJ6_BACDO</name>
<proteinExistence type="predicted"/>
<evidence type="ECO:0000256" key="1">
    <source>
        <dbReference type="SAM" id="MobiDB-lite"/>
    </source>
</evidence>
<feature type="region of interest" description="Disordered" evidence="1">
    <location>
        <begin position="127"/>
        <end position="181"/>
    </location>
</feature>
<feature type="compositionally biased region" description="Basic residues" evidence="1">
    <location>
        <begin position="150"/>
        <end position="175"/>
    </location>
</feature>